<reference evidence="2 3" key="1">
    <citation type="submission" date="2020-08" db="EMBL/GenBank/DDBJ databases">
        <title>Genomic Encyclopedia of Type Strains, Phase IV (KMG-IV): sequencing the most valuable type-strain genomes for metagenomic binning, comparative biology and taxonomic classification.</title>
        <authorList>
            <person name="Goeker M."/>
        </authorList>
    </citation>
    <scope>NUCLEOTIDE SEQUENCE [LARGE SCALE GENOMIC DNA]</scope>
    <source>
        <strain evidence="2 3">DSM 22368</strain>
    </source>
</reference>
<dbReference type="Pfam" id="PF12040">
    <property type="entry name" value="DUF3526"/>
    <property type="match status" value="1"/>
</dbReference>
<comment type="caution">
    <text evidence="2">The sequence shown here is derived from an EMBL/GenBank/DDBJ whole genome shotgun (WGS) entry which is preliminary data.</text>
</comment>
<evidence type="ECO:0000256" key="1">
    <source>
        <dbReference type="SAM" id="Phobius"/>
    </source>
</evidence>
<feature type="transmembrane region" description="Helical" evidence="1">
    <location>
        <begin position="454"/>
        <end position="473"/>
    </location>
</feature>
<dbReference type="GO" id="GO:0140359">
    <property type="term" value="F:ABC-type transporter activity"/>
    <property type="evidence" value="ECO:0007669"/>
    <property type="project" value="InterPro"/>
</dbReference>
<keyword evidence="1" id="KW-0472">Membrane</keyword>
<feature type="transmembrane region" description="Helical" evidence="1">
    <location>
        <begin position="170"/>
        <end position="193"/>
    </location>
</feature>
<dbReference type="AlphaFoldDB" id="A0A7X0JWJ0"/>
<dbReference type="PANTHER" id="PTHR43471">
    <property type="entry name" value="ABC TRANSPORTER PERMEASE"/>
    <property type="match status" value="1"/>
</dbReference>
<evidence type="ECO:0000313" key="3">
    <source>
        <dbReference type="Proteomes" id="UP000528457"/>
    </source>
</evidence>
<proteinExistence type="predicted"/>
<dbReference type="PANTHER" id="PTHR43471:SF1">
    <property type="entry name" value="ABC TRANSPORTER PERMEASE PROTEIN NOSY-RELATED"/>
    <property type="match status" value="1"/>
</dbReference>
<dbReference type="InterPro" id="IPR021913">
    <property type="entry name" value="DUF3526"/>
</dbReference>
<keyword evidence="1" id="KW-0812">Transmembrane</keyword>
<evidence type="ECO:0000313" key="2">
    <source>
        <dbReference type="EMBL" id="MBB6523028.1"/>
    </source>
</evidence>
<organism evidence="2 3">
    <name type="scientific">Pseudoteredinibacter isoporae</name>
    <dbReference type="NCBI Taxonomy" id="570281"/>
    <lineage>
        <taxon>Bacteria</taxon>
        <taxon>Pseudomonadati</taxon>
        <taxon>Pseudomonadota</taxon>
        <taxon>Gammaproteobacteria</taxon>
        <taxon>Cellvibrionales</taxon>
        <taxon>Cellvibrionaceae</taxon>
        <taxon>Pseudoteredinibacter</taxon>
    </lineage>
</organism>
<feature type="transmembrane region" description="Helical" evidence="1">
    <location>
        <begin position="240"/>
        <end position="258"/>
    </location>
</feature>
<keyword evidence="1" id="KW-1133">Transmembrane helix</keyword>
<gene>
    <name evidence="2" type="ORF">HNR48_003330</name>
</gene>
<accession>A0A7X0JWJ0</accession>
<feature type="transmembrane region" description="Helical" evidence="1">
    <location>
        <begin position="205"/>
        <end position="228"/>
    </location>
</feature>
<feature type="transmembrane region" description="Helical" evidence="1">
    <location>
        <begin position="132"/>
        <end position="150"/>
    </location>
</feature>
<sequence>MKVITQIMLDEWRYWLRSKLGITVLAITLVITIAAVIVNAMEMRQAAEERQTLQKTAEARFLEQPDRHPHRMVHYGHYVFRAPSPLSIVEPGVDAYTGTSIFLEGHRQNSAMFAEQRQSSGMTRFSSLSPSFLMQVLAPLFILLIGYASMTREREAGTLSIMVLQGLSRWHLLLGKLLALMGAGLVILLPLSIASIGAALQGESALVSAGFILGYFLYLLVWSALVLAVSTMSSKSNSSFAVSLGIWLLLCILIPRIGSSVAATVEPSLGKLESDFAVLEALRKLGDGHNAADPAFEQLKKNLLAQYDAESVDELPVNFRGVVAEYSEKKLTNVLNQFAEARMEEERSQANVLRNFGWLSPTIAVRSLSMMMAGTNVETHHRFLRDAETLRFDFVQSLNQIHRDHLDYKTDMARSKSKASSLAARVSSDNWSVLSEFEFKPEPGTQRLENSLPYIAQLLLWCVLVMVMLKYTMRRVQ</sequence>
<dbReference type="GO" id="GO:0005886">
    <property type="term" value="C:plasma membrane"/>
    <property type="evidence" value="ECO:0007669"/>
    <property type="project" value="UniProtKB-SubCell"/>
</dbReference>
<dbReference type="RefSeq" id="WP_166843973.1">
    <property type="nucleotide sequence ID" value="NZ_JAAONY010000003.1"/>
</dbReference>
<dbReference type="Pfam" id="PF12679">
    <property type="entry name" value="ABC2_membrane_2"/>
    <property type="match status" value="1"/>
</dbReference>
<keyword evidence="3" id="KW-1185">Reference proteome</keyword>
<dbReference type="EMBL" id="JACHHT010000003">
    <property type="protein sequence ID" value="MBB6523028.1"/>
    <property type="molecule type" value="Genomic_DNA"/>
</dbReference>
<feature type="transmembrane region" description="Helical" evidence="1">
    <location>
        <begin position="20"/>
        <end position="41"/>
    </location>
</feature>
<dbReference type="Proteomes" id="UP000528457">
    <property type="component" value="Unassembled WGS sequence"/>
</dbReference>
<name>A0A7X0JWJ0_9GAMM</name>
<protein>
    <submittedName>
        <fullName evidence="2">ABC-2 type transport system permease protein</fullName>
    </submittedName>
</protein>
<dbReference type="InParanoid" id="A0A7X0JWJ0"/>